<dbReference type="InterPro" id="IPR011010">
    <property type="entry name" value="DNA_brk_join_enz"/>
</dbReference>
<dbReference type="AlphaFoldDB" id="A0A1G6Y4Q3"/>
<dbReference type="RefSeq" id="WP_092002550.1">
    <property type="nucleotide sequence ID" value="NZ_FMYQ01000027.1"/>
</dbReference>
<dbReference type="InterPro" id="IPR038488">
    <property type="entry name" value="Integrase_DNA-bd_sf"/>
</dbReference>
<dbReference type="GO" id="GO:0003677">
    <property type="term" value="F:DNA binding"/>
    <property type="evidence" value="ECO:0007669"/>
    <property type="project" value="UniProtKB-UniRule"/>
</dbReference>
<keyword evidence="9" id="KW-1185">Reference proteome</keyword>
<organism evidence="8 9">
    <name type="scientific">Paraburkholderia lycopersici</name>
    <dbReference type="NCBI Taxonomy" id="416944"/>
    <lineage>
        <taxon>Bacteria</taxon>
        <taxon>Pseudomonadati</taxon>
        <taxon>Pseudomonadota</taxon>
        <taxon>Betaproteobacteria</taxon>
        <taxon>Burkholderiales</taxon>
        <taxon>Burkholderiaceae</taxon>
        <taxon>Paraburkholderia</taxon>
    </lineage>
</organism>
<dbReference type="STRING" id="416944.SAMN05421548_1276"/>
<reference evidence="9" key="1">
    <citation type="submission" date="2016-09" db="EMBL/GenBank/DDBJ databases">
        <authorList>
            <person name="Varghese N."/>
            <person name="Submissions S."/>
        </authorList>
    </citation>
    <scope>NUCLEOTIDE SEQUENCE [LARGE SCALE GENOMIC DNA]</scope>
    <source>
        <strain evidence="9">TNe-862</strain>
    </source>
</reference>
<dbReference type="Pfam" id="PF22022">
    <property type="entry name" value="Phage_int_M"/>
    <property type="match status" value="1"/>
</dbReference>
<dbReference type="PANTHER" id="PTHR30629:SF2">
    <property type="entry name" value="PROPHAGE INTEGRASE INTS-RELATED"/>
    <property type="match status" value="1"/>
</dbReference>
<dbReference type="Gene3D" id="1.10.150.130">
    <property type="match status" value="1"/>
</dbReference>
<name>A0A1G6Y4Q3_9BURK</name>
<comment type="similarity">
    <text evidence="1">Belongs to the 'phage' integrase family.</text>
</comment>
<accession>A0A1G6Y4Q3</accession>
<dbReference type="InterPro" id="IPR050808">
    <property type="entry name" value="Phage_Integrase"/>
</dbReference>
<dbReference type="InterPro" id="IPR002104">
    <property type="entry name" value="Integrase_catalytic"/>
</dbReference>
<dbReference type="CDD" id="cd00801">
    <property type="entry name" value="INT_P4_C"/>
    <property type="match status" value="1"/>
</dbReference>
<dbReference type="Pfam" id="PF00589">
    <property type="entry name" value="Phage_integrase"/>
    <property type="match status" value="1"/>
</dbReference>
<dbReference type="Proteomes" id="UP000198908">
    <property type="component" value="Unassembled WGS sequence"/>
</dbReference>
<evidence type="ECO:0000256" key="1">
    <source>
        <dbReference type="ARBA" id="ARBA00008857"/>
    </source>
</evidence>
<evidence type="ECO:0000313" key="9">
    <source>
        <dbReference type="Proteomes" id="UP000198908"/>
    </source>
</evidence>
<dbReference type="InterPro" id="IPR025166">
    <property type="entry name" value="Integrase_DNA_bind_dom"/>
</dbReference>
<dbReference type="Gene3D" id="3.30.160.390">
    <property type="entry name" value="Integrase, DNA-binding domain"/>
    <property type="match status" value="1"/>
</dbReference>
<evidence type="ECO:0000259" key="7">
    <source>
        <dbReference type="PROSITE" id="PS51900"/>
    </source>
</evidence>
<dbReference type="InterPro" id="IPR044068">
    <property type="entry name" value="CB"/>
</dbReference>
<evidence type="ECO:0000256" key="3">
    <source>
        <dbReference type="ARBA" id="ARBA00023125"/>
    </source>
</evidence>
<proteinExistence type="inferred from homology"/>
<protein>
    <submittedName>
        <fullName evidence="8">Integrase</fullName>
    </submittedName>
</protein>
<dbReference type="Gene3D" id="1.10.443.10">
    <property type="entry name" value="Intergrase catalytic core"/>
    <property type="match status" value="1"/>
</dbReference>
<dbReference type="EMBL" id="FMYQ01000027">
    <property type="protein sequence ID" value="SDD85340.1"/>
    <property type="molecule type" value="Genomic_DNA"/>
</dbReference>
<dbReference type="GO" id="GO:0006310">
    <property type="term" value="P:DNA recombination"/>
    <property type="evidence" value="ECO:0007669"/>
    <property type="project" value="UniProtKB-KW"/>
</dbReference>
<dbReference type="OrthoDB" id="9775880at2"/>
<dbReference type="InterPro" id="IPR013762">
    <property type="entry name" value="Integrase-like_cat_sf"/>
</dbReference>
<dbReference type="PROSITE" id="PS51898">
    <property type="entry name" value="TYR_RECOMBINASE"/>
    <property type="match status" value="1"/>
</dbReference>
<keyword evidence="3 5" id="KW-0238">DNA-binding</keyword>
<dbReference type="InterPro" id="IPR010998">
    <property type="entry name" value="Integrase_recombinase_N"/>
</dbReference>
<evidence type="ECO:0000256" key="2">
    <source>
        <dbReference type="ARBA" id="ARBA00022908"/>
    </source>
</evidence>
<evidence type="ECO:0000256" key="4">
    <source>
        <dbReference type="ARBA" id="ARBA00023172"/>
    </source>
</evidence>
<evidence type="ECO:0000259" key="6">
    <source>
        <dbReference type="PROSITE" id="PS51898"/>
    </source>
</evidence>
<dbReference type="Pfam" id="PF13356">
    <property type="entry name" value="Arm-DNA-bind_3"/>
    <property type="match status" value="1"/>
</dbReference>
<dbReference type="PROSITE" id="PS51900">
    <property type="entry name" value="CB"/>
    <property type="match status" value="1"/>
</dbReference>
<feature type="domain" description="Core-binding (CB)" evidence="7">
    <location>
        <begin position="98"/>
        <end position="179"/>
    </location>
</feature>
<evidence type="ECO:0000313" key="8">
    <source>
        <dbReference type="EMBL" id="SDD85340.1"/>
    </source>
</evidence>
<dbReference type="InterPro" id="IPR053876">
    <property type="entry name" value="Phage_int_M"/>
</dbReference>
<sequence length="407" mass="46038">MPLTDTAVRNAKPTAEPYKLTDGGGMYLHVHPNGSRYWRMAYRIAGKQKLFAIGVYPDVTLAEARKIRDDAKTLVKQGIDPVTERKRAAKQNADDRSNTFEVMAREWHQTKRASWTASHAAKILGSLEADVFPTLGDRPLVEVTAPELLEVLRTIEKRGALEVAGRVLQRCSAVFRYAIATGRGTYNPSADLRGALKTPEKRHYAALGHADLPEFVRKVTEYDGDLQTRLALRLLALTFVRTGELRAARWTEFDLDGGEWRIPAERMKMRETHIVPLSRQAVDVLRRLEAINGDGDYVFPSRNGRGAFISENTVLYALYRMGYHSRATGHGFRATASTILNEMGFQPDWIERQLAHAERNKVRAAYNRAQYLVERREMMQVWADYLDSAATDGFAAPTEFGRSRLRK</sequence>
<gene>
    <name evidence="8" type="ORF">SAMN05421548_1276</name>
</gene>
<evidence type="ECO:0000256" key="5">
    <source>
        <dbReference type="PROSITE-ProRule" id="PRU01248"/>
    </source>
</evidence>
<dbReference type="GO" id="GO:0015074">
    <property type="term" value="P:DNA integration"/>
    <property type="evidence" value="ECO:0007669"/>
    <property type="project" value="UniProtKB-KW"/>
</dbReference>
<feature type="domain" description="Tyr recombinase" evidence="6">
    <location>
        <begin position="202"/>
        <end position="380"/>
    </location>
</feature>
<dbReference type="PANTHER" id="PTHR30629">
    <property type="entry name" value="PROPHAGE INTEGRASE"/>
    <property type="match status" value="1"/>
</dbReference>
<keyword evidence="2" id="KW-0229">DNA integration</keyword>
<keyword evidence="4" id="KW-0233">DNA recombination</keyword>
<dbReference type="SUPFAM" id="SSF56349">
    <property type="entry name" value="DNA breaking-rejoining enzymes"/>
    <property type="match status" value="1"/>
</dbReference>